<reference evidence="1" key="1">
    <citation type="journal article" date="2015" name="Nature">
        <title>Complex archaea that bridge the gap between prokaryotes and eukaryotes.</title>
        <authorList>
            <person name="Spang A."/>
            <person name="Saw J.H."/>
            <person name="Jorgensen S.L."/>
            <person name="Zaremba-Niedzwiedzka K."/>
            <person name="Martijn J."/>
            <person name="Lind A.E."/>
            <person name="van Eijk R."/>
            <person name="Schleper C."/>
            <person name="Guy L."/>
            <person name="Ettema T.J."/>
        </authorList>
    </citation>
    <scope>NUCLEOTIDE SEQUENCE</scope>
</reference>
<evidence type="ECO:0000313" key="1">
    <source>
        <dbReference type="EMBL" id="KKL69738.1"/>
    </source>
</evidence>
<accession>A0A0F9E6S3</accession>
<dbReference type="Pfam" id="PF05766">
    <property type="entry name" value="NinG"/>
    <property type="match status" value="1"/>
</dbReference>
<name>A0A0F9E6S3_9ZZZZ</name>
<sequence length="150" mass="17410">MKRAIEHKSHKTTKAKLVKLFSQFIRLRDSNEHGIGQCISCGKFITVWYKYNGIKFKQQAHAGHYYSRGASKSLYFDEKNVNLQCCECNSFKEGNKQGYARGLIRKYGDGVLDLLEIKAGNTCRLTEVEMQLLIREYEYKVKKLKEVSNE</sequence>
<evidence type="ECO:0008006" key="2">
    <source>
        <dbReference type="Google" id="ProtNLM"/>
    </source>
</evidence>
<gene>
    <name evidence="1" type="ORF">LCGC14_2111900</name>
</gene>
<organism evidence="1">
    <name type="scientific">marine sediment metagenome</name>
    <dbReference type="NCBI Taxonomy" id="412755"/>
    <lineage>
        <taxon>unclassified sequences</taxon>
        <taxon>metagenomes</taxon>
        <taxon>ecological metagenomes</taxon>
    </lineage>
</organism>
<proteinExistence type="predicted"/>
<dbReference type="EMBL" id="LAZR01026120">
    <property type="protein sequence ID" value="KKL69738.1"/>
    <property type="molecule type" value="Genomic_DNA"/>
</dbReference>
<dbReference type="InterPro" id="IPR008713">
    <property type="entry name" value="Phage_lambda_NinG"/>
</dbReference>
<protein>
    <recommendedName>
        <fullName evidence="2">Protein ninG</fullName>
    </recommendedName>
</protein>
<comment type="caution">
    <text evidence="1">The sequence shown here is derived from an EMBL/GenBank/DDBJ whole genome shotgun (WGS) entry which is preliminary data.</text>
</comment>
<dbReference type="AlphaFoldDB" id="A0A0F9E6S3"/>